<sequence length="621" mass="69213">MDDTSVIAPNGTEVYGQDLNITSTASALATGVTGLVNYLSTATTKRTSKYVAEFACVKAELTEPDFPRYACSGSKITSWIASTFLMSMIVFGVVKCLVTHGVRNIFDLRLTGVSFPQRPEFFVLLCSSLPLVFSVLSRPLFTPLSLHHDIFIRGWGLAQTRFFFDLFTRGASIYHLVYWAYRTPIIHLLWRIKVVTMHYYKLWQDRPKPQRKLSEVKKPLSTTSPRTYKAPPQRHGRTGDYGYGKKKARTRSVRETPKSSTAGSVASTEKEDGGQNNPQAAQVINAGGVSLIAPQPLFTNQMNNMAQYGPGGSWQNTGMAQFGQGMMNFPNNFNMYNQMSAGMDYGMNFNMATNMGMNQAGMMAQNYGQPGMFFSMGGNMPMTPGLTSSSTETPTLPDGSAKNATVAKPVKQPIVIPPPTRKFCLMCKRIIPSAIYVMAFLVTLPSIFAFEIDDEEFTFVAARCTQRCRSYFYYDLVVLVSLPTIMMIVAFYHGALCKKQLNGGTKMRYRLRCYYVTFILLNIPMFVLMLTSIGFRLTEKPYRNIYGTGILIAMTAYHANFALKSTVYTTGCNCICCTDGCLARCPLIVRFLDFFTTPVAVKDKAKQMESTVISVTPSKKR</sequence>
<feature type="transmembrane region" description="Helical" evidence="2">
    <location>
        <begin position="76"/>
        <end position="100"/>
    </location>
</feature>
<gene>
    <name evidence="3" type="ORF">CDAUBV1_LOCUS11359</name>
</gene>
<feature type="region of interest" description="Disordered" evidence="1">
    <location>
        <begin position="384"/>
        <end position="403"/>
    </location>
</feature>
<feature type="compositionally biased region" description="Low complexity" evidence="1">
    <location>
        <begin position="384"/>
        <end position="397"/>
    </location>
</feature>
<keyword evidence="2" id="KW-0472">Membrane</keyword>
<keyword evidence="2" id="KW-1133">Transmembrane helix</keyword>
<feature type="compositionally biased region" description="Polar residues" evidence="1">
    <location>
        <begin position="258"/>
        <end position="267"/>
    </location>
</feature>
<feature type="transmembrane region" description="Helical" evidence="2">
    <location>
        <begin position="472"/>
        <end position="492"/>
    </location>
</feature>
<feature type="region of interest" description="Disordered" evidence="1">
    <location>
        <begin position="211"/>
        <end position="280"/>
    </location>
</feature>
<evidence type="ECO:0000256" key="1">
    <source>
        <dbReference type="SAM" id="MobiDB-lite"/>
    </source>
</evidence>
<dbReference type="Proteomes" id="UP001497525">
    <property type="component" value="Unassembled WGS sequence"/>
</dbReference>
<accession>A0AAV2TL28</accession>
<comment type="caution">
    <text evidence="3">The sequence shown here is derived from an EMBL/GenBank/DDBJ whole genome shotgun (WGS) entry which is preliminary data.</text>
</comment>
<dbReference type="EMBL" id="CAXLJL010000378">
    <property type="protein sequence ID" value="CAL5137088.1"/>
    <property type="molecule type" value="Genomic_DNA"/>
</dbReference>
<evidence type="ECO:0000313" key="3">
    <source>
        <dbReference type="EMBL" id="CAL5137088.1"/>
    </source>
</evidence>
<feature type="transmembrane region" description="Helical" evidence="2">
    <location>
        <begin position="513"/>
        <end position="533"/>
    </location>
</feature>
<protein>
    <submittedName>
        <fullName evidence="3">Uncharacterized protein</fullName>
    </submittedName>
</protein>
<evidence type="ECO:0000256" key="2">
    <source>
        <dbReference type="SAM" id="Phobius"/>
    </source>
</evidence>
<keyword evidence="2" id="KW-0812">Transmembrane</keyword>
<name>A0AAV2TL28_CALDB</name>
<organism evidence="3 4">
    <name type="scientific">Calicophoron daubneyi</name>
    <name type="common">Rumen fluke</name>
    <name type="synonym">Paramphistomum daubneyi</name>
    <dbReference type="NCBI Taxonomy" id="300641"/>
    <lineage>
        <taxon>Eukaryota</taxon>
        <taxon>Metazoa</taxon>
        <taxon>Spiralia</taxon>
        <taxon>Lophotrochozoa</taxon>
        <taxon>Platyhelminthes</taxon>
        <taxon>Trematoda</taxon>
        <taxon>Digenea</taxon>
        <taxon>Plagiorchiida</taxon>
        <taxon>Pronocephalata</taxon>
        <taxon>Paramphistomoidea</taxon>
        <taxon>Paramphistomidae</taxon>
        <taxon>Calicophoron</taxon>
    </lineage>
</organism>
<proteinExistence type="predicted"/>
<feature type="transmembrane region" description="Helical" evidence="2">
    <location>
        <begin position="545"/>
        <end position="563"/>
    </location>
</feature>
<dbReference type="AlphaFoldDB" id="A0AAV2TL28"/>
<evidence type="ECO:0000313" key="4">
    <source>
        <dbReference type="Proteomes" id="UP001497525"/>
    </source>
</evidence>
<reference evidence="3" key="1">
    <citation type="submission" date="2024-06" db="EMBL/GenBank/DDBJ databases">
        <authorList>
            <person name="Liu X."/>
            <person name="Lenzi L."/>
            <person name="Haldenby T S."/>
            <person name="Uol C."/>
        </authorList>
    </citation>
    <scope>NUCLEOTIDE SEQUENCE</scope>
</reference>
<feature type="transmembrane region" description="Helical" evidence="2">
    <location>
        <begin position="430"/>
        <end position="452"/>
    </location>
</feature>
<feature type="transmembrane region" description="Helical" evidence="2">
    <location>
        <begin position="121"/>
        <end position="141"/>
    </location>
</feature>